<dbReference type="InterPro" id="IPR001130">
    <property type="entry name" value="TatD-like"/>
</dbReference>
<dbReference type="VEuPathDB" id="TriTrypDB:BSAL_37835"/>
<keyword evidence="1" id="KW-0378">Hydrolase</keyword>
<keyword evidence="1" id="KW-0540">Nuclease</keyword>
<dbReference type="Gene3D" id="3.20.20.140">
    <property type="entry name" value="Metal-dependent hydrolases"/>
    <property type="match status" value="1"/>
</dbReference>
<gene>
    <name evidence="3" type="ORF">BSAL_37835</name>
</gene>
<name>A0A0S4JQM7_BODSA</name>
<dbReference type="InterPro" id="IPR050891">
    <property type="entry name" value="TatD-type_Hydrolase"/>
</dbReference>
<dbReference type="OMA" id="HYSCKKC"/>
<dbReference type="PANTHER" id="PTHR10060">
    <property type="entry name" value="TATD FAMILY DEOXYRIBONUCLEASE"/>
    <property type="match status" value="1"/>
</dbReference>
<dbReference type="InterPro" id="IPR032466">
    <property type="entry name" value="Metal_Hydrolase"/>
</dbReference>
<keyword evidence="4" id="KW-1185">Reference proteome</keyword>
<dbReference type="GO" id="GO:0008296">
    <property type="term" value="F:3'-5'-DNA exonuclease activity"/>
    <property type="evidence" value="ECO:0007669"/>
    <property type="project" value="TreeGrafter"/>
</dbReference>
<evidence type="ECO:0000256" key="2">
    <source>
        <dbReference type="SAM" id="MobiDB-lite"/>
    </source>
</evidence>
<protein>
    <submittedName>
        <fullName evidence="3">DNase, putative</fullName>
    </submittedName>
</protein>
<dbReference type="SUPFAM" id="SSF51556">
    <property type="entry name" value="Metallo-dependent hydrolases"/>
    <property type="match status" value="1"/>
</dbReference>
<sequence length="586" mass="63292">MGFVDRGGGRESKGASLRKSKKNPGAAAARAKTEAKASHPSTKVYAVAPPFSSDDVMDCGVAILSRKFDADRDRLLDRARTDAKCIAIMTWCGEVERQEALSQYCSENPGRAFCAIGVHPDNVDRTNKKAHQGWVETTESIACDSSCIAILTGLDLTRELATHFSQELLMLELFKCAARLKLPVVAHLHNDAQTIERFIDWYNSNLSEVSASTVLFHNAAQLVVCFPAFGDFLEVTTTAVAIISSGGLFDDRLGDFKTALLRIPKERFVVGSNSPWDTPQNIDDEYVRGLPNEPANYSYVVRALAESMSIDAGQLSDLVRTTIANTLFKVVEHHDVESAAPRDSDSSSEDSDDGDANEVVTVQQDAAEELLIPVAANGTSFYSCVKCRSHSFSETALVTHRSDARKVTFKPSKLRSANDGCASTLFLLVRRGSVAGGVGVIVADDVVTCAGCGGKMGSVADDAPCPCGAVMDGTTARIIASRVELIRSDVDDANLLALAQQEREKQENASSSESDESDPAKRKDKKLNVKANNRSNMSHYRNKNWAPGLLSATEGLRTQANSSVETSKVASKRKKGRRGPVSDDDE</sequence>
<dbReference type="PANTHER" id="PTHR10060:SF47">
    <property type="entry name" value="TATD RELATED DNASE"/>
    <property type="match status" value="1"/>
</dbReference>
<dbReference type="OrthoDB" id="6079689at2759"/>
<feature type="region of interest" description="Disordered" evidence="2">
    <location>
        <begin position="1"/>
        <end position="41"/>
    </location>
</feature>
<feature type="compositionally biased region" description="Acidic residues" evidence="2">
    <location>
        <begin position="346"/>
        <end position="356"/>
    </location>
</feature>
<evidence type="ECO:0000313" key="4">
    <source>
        <dbReference type="Proteomes" id="UP000051952"/>
    </source>
</evidence>
<evidence type="ECO:0000256" key="1">
    <source>
        <dbReference type="ARBA" id="ARBA00022722"/>
    </source>
</evidence>
<reference evidence="4" key="1">
    <citation type="submission" date="2015-09" db="EMBL/GenBank/DDBJ databases">
        <authorList>
            <consortium name="Pathogen Informatics"/>
        </authorList>
    </citation>
    <scope>NUCLEOTIDE SEQUENCE [LARGE SCALE GENOMIC DNA]</scope>
    <source>
        <strain evidence="4">Lake Konstanz</strain>
    </source>
</reference>
<feature type="region of interest" description="Disordered" evidence="2">
    <location>
        <begin position="336"/>
        <end position="356"/>
    </location>
</feature>
<dbReference type="AlphaFoldDB" id="A0A0S4JQM7"/>
<feature type="region of interest" description="Disordered" evidence="2">
    <location>
        <begin position="501"/>
        <end position="586"/>
    </location>
</feature>
<dbReference type="Proteomes" id="UP000051952">
    <property type="component" value="Unassembled WGS sequence"/>
</dbReference>
<evidence type="ECO:0000313" key="3">
    <source>
        <dbReference type="EMBL" id="CUG92521.1"/>
    </source>
</evidence>
<accession>A0A0S4JQM7</accession>
<feature type="compositionally biased region" description="Polar residues" evidence="2">
    <location>
        <begin position="556"/>
        <end position="569"/>
    </location>
</feature>
<dbReference type="Pfam" id="PF01026">
    <property type="entry name" value="TatD_DNase"/>
    <property type="match status" value="1"/>
</dbReference>
<organism evidence="3 4">
    <name type="scientific">Bodo saltans</name>
    <name type="common">Flagellated protozoan</name>
    <dbReference type="NCBI Taxonomy" id="75058"/>
    <lineage>
        <taxon>Eukaryota</taxon>
        <taxon>Discoba</taxon>
        <taxon>Euglenozoa</taxon>
        <taxon>Kinetoplastea</taxon>
        <taxon>Metakinetoplastina</taxon>
        <taxon>Eubodonida</taxon>
        <taxon>Bodonidae</taxon>
        <taxon>Bodo</taxon>
    </lineage>
</organism>
<feature type="compositionally biased region" description="Polar residues" evidence="2">
    <location>
        <begin position="530"/>
        <end position="539"/>
    </location>
</feature>
<feature type="compositionally biased region" description="Basic and acidic residues" evidence="2">
    <location>
        <begin position="336"/>
        <end position="345"/>
    </location>
</feature>
<dbReference type="GO" id="GO:0005829">
    <property type="term" value="C:cytosol"/>
    <property type="evidence" value="ECO:0007669"/>
    <property type="project" value="TreeGrafter"/>
</dbReference>
<dbReference type="EMBL" id="CYKH01002050">
    <property type="protein sequence ID" value="CUG92521.1"/>
    <property type="molecule type" value="Genomic_DNA"/>
</dbReference>
<proteinExistence type="predicted"/>